<proteinExistence type="predicted"/>
<name>A0A1M8A3N1_MALS4</name>
<reference evidence="2" key="1">
    <citation type="journal article" date="2017" name="Nucleic Acids Res.">
        <title>Proteogenomics produces comprehensive and highly accurate protein-coding gene annotation in a complete genome assembly of Malassezia sympodialis.</title>
        <authorList>
            <person name="Zhu Y."/>
            <person name="Engstroem P.G."/>
            <person name="Tellgren-Roth C."/>
            <person name="Baudo C.D."/>
            <person name="Kennell J.C."/>
            <person name="Sun S."/>
            <person name="Billmyre R.B."/>
            <person name="Schroeder M.S."/>
            <person name="Andersson A."/>
            <person name="Holm T."/>
            <person name="Sigurgeirsson B."/>
            <person name="Wu G."/>
            <person name="Sankaranarayanan S.R."/>
            <person name="Siddharthan R."/>
            <person name="Sanyal K."/>
            <person name="Lundeberg J."/>
            <person name="Nystedt B."/>
            <person name="Boekhout T."/>
            <person name="Dawson T.L. Jr."/>
            <person name="Heitman J."/>
            <person name="Scheynius A."/>
            <person name="Lehtioe J."/>
        </authorList>
    </citation>
    <scope>NUCLEOTIDE SEQUENCE [LARGE SCALE GENOMIC DNA]</scope>
    <source>
        <strain evidence="2">ATCC 42132</strain>
    </source>
</reference>
<organism evidence="1 2">
    <name type="scientific">Malassezia sympodialis (strain ATCC 42132)</name>
    <name type="common">Atopic eczema-associated yeast</name>
    <dbReference type="NCBI Taxonomy" id="1230383"/>
    <lineage>
        <taxon>Eukaryota</taxon>
        <taxon>Fungi</taxon>
        <taxon>Dikarya</taxon>
        <taxon>Basidiomycota</taxon>
        <taxon>Ustilaginomycotina</taxon>
        <taxon>Malasseziomycetes</taxon>
        <taxon>Malasseziales</taxon>
        <taxon>Malasseziaceae</taxon>
        <taxon>Malassezia</taxon>
    </lineage>
</organism>
<protein>
    <submittedName>
        <fullName evidence="1">Uncharacterized protein</fullName>
    </submittedName>
</protein>
<dbReference type="EMBL" id="LT671822">
    <property type="protein sequence ID" value="SHO77021.1"/>
    <property type="molecule type" value="Genomic_DNA"/>
</dbReference>
<dbReference type="AlphaFoldDB" id="A0A1M8A3N1"/>
<evidence type="ECO:0000313" key="1">
    <source>
        <dbReference type="EMBL" id="SHO77021.1"/>
    </source>
</evidence>
<evidence type="ECO:0000313" key="2">
    <source>
        <dbReference type="Proteomes" id="UP000186303"/>
    </source>
</evidence>
<dbReference type="Proteomes" id="UP000186303">
    <property type="component" value="Chromosome 2"/>
</dbReference>
<dbReference type="OrthoDB" id="3363286at2759"/>
<sequence>MSKIRGATEAIRILKQVESCWPANPYLQMLATPLRRCIVTHATLPKDFMLQIKPVIIPATIDAPESLVMLPDGLLHPRFAPKKLGMGVWVTAHAFVIEQLYRKQNHRILAPDAVLSPNLSAMITYQLQQRVVQEAELLFARSSSGALNDSSTHGQSATLTDCDIGSARKWNNKLVHVPHYCMNRLMPDGALRADLRGWIQRNCSKGHGWTDNNGIVQLQQHRHTTAMAIALWRLATWIDSMASTNVL</sequence>
<gene>
    <name evidence="1" type="ORF">MSYG_1361</name>
</gene>
<keyword evidence="2" id="KW-1185">Reference proteome</keyword>
<dbReference type="VEuPathDB" id="FungiDB:MSYG_1361"/>
<accession>A0A1M8A3N1</accession>